<comment type="caution">
    <text evidence="2">The sequence shown here is derived from an EMBL/GenBank/DDBJ whole genome shotgun (WGS) entry which is preliminary data.</text>
</comment>
<protein>
    <submittedName>
        <fullName evidence="2">Uncharacterized protein</fullName>
    </submittedName>
</protein>
<dbReference type="EMBL" id="JBBPFD010000011">
    <property type="protein sequence ID" value="KAK7907337.1"/>
    <property type="molecule type" value="Genomic_DNA"/>
</dbReference>
<keyword evidence="3" id="KW-1185">Reference proteome</keyword>
<accession>A0AAW0NSN1</accession>
<evidence type="ECO:0000313" key="3">
    <source>
        <dbReference type="Proteomes" id="UP001460270"/>
    </source>
</evidence>
<organism evidence="2 3">
    <name type="scientific">Mugilogobius chulae</name>
    <name type="common">yellowstripe goby</name>
    <dbReference type="NCBI Taxonomy" id="88201"/>
    <lineage>
        <taxon>Eukaryota</taxon>
        <taxon>Metazoa</taxon>
        <taxon>Chordata</taxon>
        <taxon>Craniata</taxon>
        <taxon>Vertebrata</taxon>
        <taxon>Euteleostomi</taxon>
        <taxon>Actinopterygii</taxon>
        <taxon>Neopterygii</taxon>
        <taxon>Teleostei</taxon>
        <taxon>Neoteleostei</taxon>
        <taxon>Acanthomorphata</taxon>
        <taxon>Gobiaria</taxon>
        <taxon>Gobiiformes</taxon>
        <taxon>Gobioidei</taxon>
        <taxon>Gobiidae</taxon>
        <taxon>Gobionellinae</taxon>
        <taxon>Mugilogobius</taxon>
    </lineage>
</organism>
<gene>
    <name evidence="2" type="ORF">WMY93_015949</name>
</gene>
<proteinExistence type="predicted"/>
<feature type="signal peptide" evidence="1">
    <location>
        <begin position="1"/>
        <end position="19"/>
    </location>
</feature>
<keyword evidence="1" id="KW-0732">Signal</keyword>
<dbReference type="Proteomes" id="UP001460270">
    <property type="component" value="Unassembled WGS sequence"/>
</dbReference>
<feature type="chain" id="PRO_5043609306" evidence="1">
    <location>
        <begin position="20"/>
        <end position="98"/>
    </location>
</feature>
<evidence type="ECO:0000256" key="1">
    <source>
        <dbReference type="SAM" id="SignalP"/>
    </source>
</evidence>
<name>A0AAW0NSN1_9GOBI</name>
<dbReference type="AlphaFoldDB" id="A0AAW0NSN1"/>
<reference evidence="3" key="1">
    <citation type="submission" date="2024-04" db="EMBL/GenBank/DDBJ databases">
        <title>Salinicola lusitanus LLJ914,a marine bacterium isolated from the Okinawa Trough.</title>
        <authorList>
            <person name="Li J."/>
        </authorList>
    </citation>
    <scope>NUCLEOTIDE SEQUENCE [LARGE SCALE GENOMIC DNA]</scope>
</reference>
<evidence type="ECO:0000313" key="2">
    <source>
        <dbReference type="EMBL" id="KAK7907337.1"/>
    </source>
</evidence>
<sequence>MLLWKRALPLYVLFLCAAGEAPRGFCDDKKCSALFLESARAAAAAWTLLDQRRTEFKRALLDRCRNLGANFLSEQDVHGHTGRLHVPVHNNVQGFEAK</sequence>